<comment type="caution">
    <text evidence="1">The sequence shown here is derived from an EMBL/GenBank/DDBJ whole genome shotgun (WGS) entry which is preliminary data.</text>
</comment>
<protein>
    <submittedName>
        <fullName evidence="1">Uncharacterized protein</fullName>
    </submittedName>
</protein>
<evidence type="ECO:0000313" key="2">
    <source>
        <dbReference type="EMBL" id="GFT14950.1"/>
    </source>
</evidence>
<dbReference type="EMBL" id="BMAW01096573">
    <property type="protein sequence ID" value="GFS75262.1"/>
    <property type="molecule type" value="Genomic_DNA"/>
</dbReference>
<reference evidence="1" key="1">
    <citation type="submission" date="2020-08" db="EMBL/GenBank/DDBJ databases">
        <title>Multicomponent nature underlies the extraordinary mechanical properties of spider dragline silk.</title>
        <authorList>
            <person name="Kono N."/>
            <person name="Nakamura H."/>
            <person name="Mori M."/>
            <person name="Yoshida Y."/>
            <person name="Ohtoshi R."/>
            <person name="Malay A.D."/>
            <person name="Moran D.A.P."/>
            <person name="Tomita M."/>
            <person name="Numata K."/>
            <person name="Arakawa K."/>
        </authorList>
    </citation>
    <scope>NUCLEOTIDE SEQUENCE</scope>
</reference>
<dbReference type="AlphaFoldDB" id="A0A8X6MS74"/>
<name>A0A8X6MS74_NEPPI</name>
<gene>
    <name evidence="2" type="ORF">NPIL_12681</name>
    <name evidence="1" type="ORF">NPIL_35721</name>
</gene>
<dbReference type="EMBL" id="BMAW01058198">
    <property type="protein sequence ID" value="GFT14950.1"/>
    <property type="molecule type" value="Genomic_DNA"/>
</dbReference>
<evidence type="ECO:0000313" key="3">
    <source>
        <dbReference type="Proteomes" id="UP000887013"/>
    </source>
</evidence>
<dbReference type="Proteomes" id="UP000887013">
    <property type="component" value="Unassembled WGS sequence"/>
</dbReference>
<accession>A0A8X6MS74</accession>
<sequence length="265" mass="30449">MYSEDLDFTCFSFEKKTAKVIRENWSSLSRNFASTNDYLLHPFPSENIIEGNPVEAPPANEILAATEMLQIAVPLREPTLSEMQSSETKTDPFSYEYSTTQNPFTRTSHKAFVDEDLSDSSILFSIIESEAVRSFEGFGLYRILDGGDAIYLGCGTAEVLWGTEFTLRDILCSWINPATTDSLFQCAIHLNEICLFNEEYEKVRKVEVHMAPQKHELLAYVMEGGVYREVLRMRTKYFKFDTKYVDALARMEDVEYNARNIHEEL</sequence>
<organism evidence="1 3">
    <name type="scientific">Nephila pilipes</name>
    <name type="common">Giant wood spider</name>
    <name type="synonym">Nephila maculata</name>
    <dbReference type="NCBI Taxonomy" id="299642"/>
    <lineage>
        <taxon>Eukaryota</taxon>
        <taxon>Metazoa</taxon>
        <taxon>Ecdysozoa</taxon>
        <taxon>Arthropoda</taxon>
        <taxon>Chelicerata</taxon>
        <taxon>Arachnida</taxon>
        <taxon>Araneae</taxon>
        <taxon>Araneomorphae</taxon>
        <taxon>Entelegynae</taxon>
        <taxon>Araneoidea</taxon>
        <taxon>Nephilidae</taxon>
        <taxon>Nephila</taxon>
    </lineage>
</organism>
<dbReference type="OrthoDB" id="6457054at2759"/>
<evidence type="ECO:0000313" key="1">
    <source>
        <dbReference type="EMBL" id="GFS75262.1"/>
    </source>
</evidence>
<keyword evidence="3" id="KW-1185">Reference proteome</keyword>
<proteinExistence type="predicted"/>